<dbReference type="RefSeq" id="WP_176237491.1">
    <property type="nucleotide sequence ID" value="NZ_BLRU01000582.1"/>
</dbReference>
<dbReference type="AlphaFoldDB" id="A0A6V8NK73"/>
<proteinExistence type="predicted"/>
<accession>A0A6V8NK73</accession>
<feature type="non-terminal residue" evidence="1">
    <location>
        <position position="57"/>
    </location>
</feature>
<dbReference type="InterPro" id="IPR012452">
    <property type="entry name" value="DUF1657"/>
</dbReference>
<organism evidence="1 2">
    <name type="scientific">Candidatus Hakubella thermalkaliphila</name>
    <dbReference type="NCBI Taxonomy" id="2754717"/>
    <lineage>
        <taxon>Bacteria</taxon>
        <taxon>Bacillati</taxon>
        <taxon>Actinomycetota</taxon>
        <taxon>Actinomycetota incertae sedis</taxon>
        <taxon>Candidatus Hakubellales</taxon>
        <taxon>Candidatus Hakubellaceae</taxon>
        <taxon>Candidatus Hakubella</taxon>
    </lineage>
</organism>
<name>A0A6V8NK73_9ACTN</name>
<reference evidence="1 2" key="1">
    <citation type="journal article" date="2020" name="Front. Microbiol.">
        <title>Single-cell genomics of novel Actinobacteria with the Wood-Ljungdahl pathway discovered in a serpentinizing system.</title>
        <authorList>
            <person name="Merino N."/>
            <person name="Kawai M."/>
            <person name="Boyd E.S."/>
            <person name="Colman D.R."/>
            <person name="McGlynn S.E."/>
            <person name="Nealson K.H."/>
            <person name="Kurokawa K."/>
            <person name="Hongoh Y."/>
        </authorList>
    </citation>
    <scope>NUCLEOTIDE SEQUENCE [LARGE SCALE GENOMIC DNA]</scope>
    <source>
        <strain evidence="1 2">S03</strain>
    </source>
</reference>
<comment type="caution">
    <text evidence="1">The sequence shown here is derived from an EMBL/GenBank/DDBJ whole genome shotgun (WGS) entry which is preliminary data.</text>
</comment>
<dbReference type="EMBL" id="BLRU01000582">
    <property type="protein sequence ID" value="GFP20648.1"/>
    <property type="molecule type" value="Genomic_DNA"/>
</dbReference>
<gene>
    <name evidence="1" type="ORF">HKBW3S03_02151</name>
</gene>
<protein>
    <submittedName>
        <fullName evidence="1">Uncharacterized protein</fullName>
    </submittedName>
</protein>
<dbReference type="Proteomes" id="UP000574717">
    <property type="component" value="Unassembled WGS sequence"/>
</dbReference>
<evidence type="ECO:0000313" key="2">
    <source>
        <dbReference type="Proteomes" id="UP000574717"/>
    </source>
</evidence>
<evidence type="ECO:0000313" key="1">
    <source>
        <dbReference type="EMBL" id="GFP20648.1"/>
    </source>
</evidence>
<dbReference type="Pfam" id="PF07870">
    <property type="entry name" value="DUF1657"/>
    <property type="match status" value="1"/>
</dbReference>
<sequence length="57" mass="6217">MTVGSQLKNTLAELKGAQATIQLDAQQARHEQSQAAFQEGLIILSEVVERLAARPQE</sequence>